<gene>
    <name evidence="2" type="ORF">HETIRDRAFT_442135</name>
</gene>
<keyword evidence="3" id="KW-1185">Reference proteome</keyword>
<dbReference type="InterPro" id="IPR042121">
    <property type="entry name" value="MutL_C_regsub"/>
</dbReference>
<dbReference type="FunFam" id="3.30.1370.100:FF:000001">
    <property type="entry name" value="Mismatch repair endonuclease pms1, putative"/>
    <property type="match status" value="1"/>
</dbReference>
<dbReference type="GO" id="GO:0140664">
    <property type="term" value="F:ATP-dependent DNA damage sensor activity"/>
    <property type="evidence" value="ECO:0007669"/>
    <property type="project" value="InterPro"/>
</dbReference>
<dbReference type="SUPFAM" id="SSF118116">
    <property type="entry name" value="DNA mismatch repair protein MutL"/>
    <property type="match status" value="1"/>
</dbReference>
<evidence type="ECO:0000259" key="1">
    <source>
        <dbReference type="SMART" id="SM00853"/>
    </source>
</evidence>
<dbReference type="GO" id="GO:0016887">
    <property type="term" value="F:ATP hydrolysis activity"/>
    <property type="evidence" value="ECO:0007669"/>
    <property type="project" value="InterPro"/>
</dbReference>
<dbReference type="EMBL" id="KI925464">
    <property type="protein sequence ID" value="ETW76829.1"/>
    <property type="molecule type" value="Genomic_DNA"/>
</dbReference>
<dbReference type="GO" id="GO:0005524">
    <property type="term" value="F:ATP binding"/>
    <property type="evidence" value="ECO:0007669"/>
    <property type="project" value="InterPro"/>
</dbReference>
<organism evidence="2 3">
    <name type="scientific">Heterobasidion irregulare (strain TC 32-1)</name>
    <dbReference type="NCBI Taxonomy" id="747525"/>
    <lineage>
        <taxon>Eukaryota</taxon>
        <taxon>Fungi</taxon>
        <taxon>Dikarya</taxon>
        <taxon>Basidiomycota</taxon>
        <taxon>Agaricomycotina</taxon>
        <taxon>Agaricomycetes</taxon>
        <taxon>Russulales</taxon>
        <taxon>Bondarzewiaceae</taxon>
        <taxon>Heterobasidion</taxon>
        <taxon>Heterobasidion annosum species complex</taxon>
    </lineage>
</organism>
<sequence>MDDLFIVDQHAADEKYNFETLQQTTRIESQRLFKPRQLEITAADKLVATENLDVLKQNGFELDPGEENDSGEKREVKLVAQPFSKSTVFDMKDLEELLHLMRDLPPGTMVRCSKARAMFAMRACRKSIMVGKALDAKQMTAVVRHMGTMEQPWNCPHGRPTMRHLSDLMAFGRWDAARKTDWAVYRPRI</sequence>
<dbReference type="GeneID" id="20675416"/>
<dbReference type="PANTHER" id="PTHR10073:SF52">
    <property type="entry name" value="MISMATCH REPAIR ENDONUCLEASE PMS2"/>
    <property type="match status" value="1"/>
</dbReference>
<dbReference type="InParanoid" id="W4JTQ9"/>
<dbReference type="HOGENOM" id="CLU_045861_1_0_1"/>
<dbReference type="Gene3D" id="3.30.1370.100">
    <property type="entry name" value="MutL, C-terminal domain, regulatory subdomain"/>
    <property type="match status" value="1"/>
</dbReference>
<dbReference type="RefSeq" id="XP_009551696.1">
    <property type="nucleotide sequence ID" value="XM_009553401.1"/>
</dbReference>
<proteinExistence type="predicted"/>
<feature type="domain" description="MutL C-terminal dimerisation" evidence="1">
    <location>
        <begin position="3"/>
        <end position="134"/>
    </location>
</feature>
<dbReference type="InterPro" id="IPR042120">
    <property type="entry name" value="MutL_C_dimsub"/>
</dbReference>
<name>W4JTQ9_HETIT</name>
<dbReference type="AlphaFoldDB" id="W4JTQ9"/>
<dbReference type="InterPro" id="IPR037198">
    <property type="entry name" value="MutL_C_sf"/>
</dbReference>
<dbReference type="InterPro" id="IPR014790">
    <property type="entry name" value="MutL_C"/>
</dbReference>
<dbReference type="STRING" id="747525.W4JTQ9"/>
<dbReference type="InterPro" id="IPR038973">
    <property type="entry name" value="MutL/Mlh/Pms-like"/>
</dbReference>
<dbReference type="SMART" id="SM00853">
    <property type="entry name" value="MutL_C"/>
    <property type="match status" value="1"/>
</dbReference>
<dbReference type="Pfam" id="PF08676">
    <property type="entry name" value="MutL_C"/>
    <property type="match status" value="1"/>
</dbReference>
<accession>W4JTQ9</accession>
<evidence type="ECO:0000313" key="2">
    <source>
        <dbReference type="EMBL" id="ETW76829.1"/>
    </source>
</evidence>
<dbReference type="PANTHER" id="PTHR10073">
    <property type="entry name" value="DNA MISMATCH REPAIR PROTEIN MLH, PMS, MUTL"/>
    <property type="match status" value="1"/>
</dbReference>
<dbReference type="KEGG" id="hir:HETIRDRAFT_442135"/>
<evidence type="ECO:0000313" key="3">
    <source>
        <dbReference type="Proteomes" id="UP000030671"/>
    </source>
</evidence>
<protein>
    <recommendedName>
        <fullName evidence="1">MutL C-terminal dimerisation domain-containing protein</fullName>
    </recommendedName>
</protein>
<dbReference type="OrthoDB" id="10263226at2759"/>
<dbReference type="GO" id="GO:0032389">
    <property type="term" value="C:MutLalpha complex"/>
    <property type="evidence" value="ECO:0007669"/>
    <property type="project" value="TreeGrafter"/>
</dbReference>
<dbReference type="Proteomes" id="UP000030671">
    <property type="component" value="Unassembled WGS sequence"/>
</dbReference>
<dbReference type="Gene3D" id="3.30.1540.20">
    <property type="entry name" value="MutL, C-terminal domain, dimerisation subdomain"/>
    <property type="match status" value="1"/>
</dbReference>
<reference evidence="2 3" key="1">
    <citation type="journal article" date="2012" name="New Phytol.">
        <title>Insight into trade-off between wood decay and parasitism from the genome of a fungal forest pathogen.</title>
        <authorList>
            <person name="Olson A."/>
            <person name="Aerts A."/>
            <person name="Asiegbu F."/>
            <person name="Belbahri L."/>
            <person name="Bouzid O."/>
            <person name="Broberg A."/>
            <person name="Canback B."/>
            <person name="Coutinho P.M."/>
            <person name="Cullen D."/>
            <person name="Dalman K."/>
            <person name="Deflorio G."/>
            <person name="van Diepen L.T."/>
            <person name="Dunand C."/>
            <person name="Duplessis S."/>
            <person name="Durling M."/>
            <person name="Gonthier P."/>
            <person name="Grimwood J."/>
            <person name="Fossdal C.G."/>
            <person name="Hansson D."/>
            <person name="Henrissat B."/>
            <person name="Hietala A."/>
            <person name="Himmelstrand K."/>
            <person name="Hoffmeister D."/>
            <person name="Hogberg N."/>
            <person name="James T.Y."/>
            <person name="Karlsson M."/>
            <person name="Kohler A."/>
            <person name="Kues U."/>
            <person name="Lee Y.H."/>
            <person name="Lin Y.C."/>
            <person name="Lind M."/>
            <person name="Lindquist E."/>
            <person name="Lombard V."/>
            <person name="Lucas S."/>
            <person name="Lunden K."/>
            <person name="Morin E."/>
            <person name="Murat C."/>
            <person name="Park J."/>
            <person name="Raffaello T."/>
            <person name="Rouze P."/>
            <person name="Salamov A."/>
            <person name="Schmutz J."/>
            <person name="Solheim H."/>
            <person name="Stahlberg J."/>
            <person name="Velez H."/>
            <person name="de Vries R.P."/>
            <person name="Wiebenga A."/>
            <person name="Woodward S."/>
            <person name="Yakovlev I."/>
            <person name="Garbelotto M."/>
            <person name="Martin F."/>
            <person name="Grigoriev I.V."/>
            <person name="Stenlid J."/>
        </authorList>
    </citation>
    <scope>NUCLEOTIDE SEQUENCE [LARGE SCALE GENOMIC DNA]</scope>
    <source>
        <strain evidence="2 3">TC 32-1</strain>
    </source>
</reference>
<dbReference type="GO" id="GO:0006298">
    <property type="term" value="P:mismatch repair"/>
    <property type="evidence" value="ECO:0007669"/>
    <property type="project" value="InterPro"/>
</dbReference>
<dbReference type="eggNOG" id="KOG1978">
    <property type="taxonomic scope" value="Eukaryota"/>
</dbReference>